<dbReference type="EMBL" id="AFNV02000008">
    <property type="protein sequence ID" value="ERJ19588.1"/>
    <property type="molecule type" value="Genomic_DNA"/>
</dbReference>
<evidence type="ECO:0000313" key="4">
    <source>
        <dbReference type="Proteomes" id="UP000006242"/>
    </source>
</evidence>
<accession>U2FZT4</accession>
<feature type="domain" description="SsuA/THI5-like" evidence="2">
    <location>
        <begin position="50"/>
        <end position="259"/>
    </location>
</feature>
<feature type="signal peptide" evidence="1">
    <location>
        <begin position="1"/>
        <end position="29"/>
    </location>
</feature>
<dbReference type="InterPro" id="IPR027939">
    <property type="entry name" value="NMT1/THI5"/>
</dbReference>
<proteinExistence type="predicted"/>
<reference evidence="3 4" key="1">
    <citation type="journal article" date="2011" name="J. Bacteriol.">
        <title>Genome sequence of Salinisphaera shabanensis, a gammaproteobacterium from the harsh, variable environment of the brine-seawater interface of the Shaban Deep in the Red Sea.</title>
        <authorList>
            <person name="Antunes A."/>
            <person name="Alam I."/>
            <person name="Bajic V.B."/>
            <person name="Stingl U."/>
        </authorList>
    </citation>
    <scope>NUCLEOTIDE SEQUENCE [LARGE SCALE GENOMIC DNA]</scope>
    <source>
        <strain evidence="3 4">E1L3A</strain>
    </source>
</reference>
<evidence type="ECO:0000313" key="3">
    <source>
        <dbReference type="EMBL" id="ERJ19588.1"/>
    </source>
</evidence>
<dbReference type="GO" id="GO:0009228">
    <property type="term" value="P:thiamine biosynthetic process"/>
    <property type="evidence" value="ECO:0007669"/>
    <property type="project" value="InterPro"/>
</dbReference>
<dbReference type="STRING" id="1033802.SSPSH_001357"/>
<dbReference type="RefSeq" id="WP_021031504.1">
    <property type="nucleotide sequence ID" value="NZ_AFNV02000008.1"/>
</dbReference>
<dbReference type="SUPFAM" id="SSF53850">
    <property type="entry name" value="Periplasmic binding protein-like II"/>
    <property type="match status" value="1"/>
</dbReference>
<evidence type="ECO:0000256" key="1">
    <source>
        <dbReference type="SAM" id="SignalP"/>
    </source>
</evidence>
<protein>
    <submittedName>
        <fullName evidence="3">ABC transporter substrate binding protein</fullName>
    </submittedName>
</protein>
<feature type="chain" id="PRO_5004626396" evidence="1">
    <location>
        <begin position="30"/>
        <end position="352"/>
    </location>
</feature>
<reference evidence="3 4" key="2">
    <citation type="journal article" date="2013" name="PLoS ONE">
        <title>INDIGO - INtegrated Data Warehouse of MIcrobial GenOmes with Examples from the Red Sea Extremophiles.</title>
        <authorList>
            <person name="Alam I."/>
            <person name="Antunes A."/>
            <person name="Kamau A.A."/>
            <person name="Ba Alawi W."/>
            <person name="Kalkatawi M."/>
            <person name="Stingl U."/>
            <person name="Bajic V.B."/>
        </authorList>
    </citation>
    <scope>NUCLEOTIDE SEQUENCE [LARGE SCALE GENOMIC DNA]</scope>
    <source>
        <strain evidence="3 4">E1L3A</strain>
    </source>
</reference>
<keyword evidence="4" id="KW-1185">Reference proteome</keyword>
<sequence>MRTRPWLTHAVAALLLACTPLMFAGTASAQQTTTIRIVLNWKYEGPQAWFFLAKQRGYFADQGLNVILDQGSGSSAAVSQVATGAYDAGFGDVNTLIEFAAKSPDDHPYAVYQIYNQPPFTIAVNANSDIKTPADLEGKTIAGPANDGALKLFPAFAKITGIDASKIDILNIEPRLREQMLIRERVDGVFGYVNTIRFSAMLAGIDANKDFRFIRYGDYGMDLYSNAIIVSKELVENNPDAVRGLVTAINHAIADTLADIDTGIDAVMQREPLLNRDVETKRLLATLRDEIDFDNMGDLGLGNIDEQRFAKAIDIVVDAKDLERTPTVDEIFDTRFLPPKNKRIYTLDYEAP</sequence>
<organism evidence="3 4">
    <name type="scientific">Salinisphaera shabanensis E1L3A</name>
    <dbReference type="NCBI Taxonomy" id="1033802"/>
    <lineage>
        <taxon>Bacteria</taxon>
        <taxon>Pseudomonadati</taxon>
        <taxon>Pseudomonadota</taxon>
        <taxon>Gammaproteobacteria</taxon>
        <taxon>Salinisphaerales</taxon>
        <taxon>Salinisphaeraceae</taxon>
        <taxon>Salinisphaera</taxon>
    </lineage>
</organism>
<dbReference type="AlphaFoldDB" id="U2FZT4"/>
<gene>
    <name evidence="3" type="ORF">SSPSH_001357</name>
</gene>
<dbReference type="PROSITE" id="PS51257">
    <property type="entry name" value="PROKAR_LIPOPROTEIN"/>
    <property type="match status" value="1"/>
</dbReference>
<dbReference type="Gene3D" id="3.40.190.10">
    <property type="entry name" value="Periplasmic binding protein-like II"/>
    <property type="match status" value="2"/>
</dbReference>
<dbReference type="Pfam" id="PF09084">
    <property type="entry name" value="NMT1"/>
    <property type="match status" value="1"/>
</dbReference>
<dbReference type="PANTHER" id="PTHR31528:SF15">
    <property type="entry name" value="RIBOFLAVIN-BINDING PROTEIN RIBY"/>
    <property type="match status" value="1"/>
</dbReference>
<dbReference type="eggNOG" id="COG0715">
    <property type="taxonomic scope" value="Bacteria"/>
</dbReference>
<dbReference type="InterPro" id="IPR015168">
    <property type="entry name" value="SsuA/THI5"/>
</dbReference>
<comment type="caution">
    <text evidence="3">The sequence shown here is derived from an EMBL/GenBank/DDBJ whole genome shotgun (WGS) entry which is preliminary data.</text>
</comment>
<keyword evidence="1" id="KW-0732">Signal</keyword>
<evidence type="ECO:0000259" key="2">
    <source>
        <dbReference type="Pfam" id="PF09084"/>
    </source>
</evidence>
<name>U2FZT4_9GAMM</name>
<dbReference type="Proteomes" id="UP000006242">
    <property type="component" value="Unassembled WGS sequence"/>
</dbReference>
<dbReference type="PANTHER" id="PTHR31528">
    <property type="entry name" value="4-AMINO-5-HYDROXYMETHYL-2-METHYLPYRIMIDINE PHOSPHATE SYNTHASE THI11-RELATED"/>
    <property type="match status" value="1"/>
</dbReference>
<dbReference type="OrthoDB" id="9815602at2"/>